<feature type="region of interest" description="Disordered" evidence="1">
    <location>
        <begin position="49"/>
        <end position="157"/>
    </location>
</feature>
<proteinExistence type="predicted"/>
<evidence type="ECO:0000259" key="3">
    <source>
        <dbReference type="SMART" id="SM00871"/>
    </source>
</evidence>
<protein>
    <submittedName>
        <fullName evidence="4">Effector-binding domain-containing protein</fullName>
    </submittedName>
</protein>
<feature type="signal peptide" evidence="2">
    <location>
        <begin position="1"/>
        <end position="40"/>
    </location>
</feature>
<gene>
    <name evidence="4" type="ORF">SAMN05660750_00418</name>
</gene>
<dbReference type="InterPro" id="IPR029442">
    <property type="entry name" value="GyrI-like"/>
</dbReference>
<dbReference type="Gene3D" id="3.20.80.10">
    <property type="entry name" value="Regulatory factor, effector binding domain"/>
    <property type="match status" value="1"/>
</dbReference>
<dbReference type="InterPro" id="IPR011256">
    <property type="entry name" value="Reg_factor_effector_dom_sf"/>
</dbReference>
<organism evidence="4 5">
    <name type="scientific">Bosea thiooxidans</name>
    <dbReference type="NCBI Taxonomy" id="53254"/>
    <lineage>
        <taxon>Bacteria</taxon>
        <taxon>Pseudomonadati</taxon>
        <taxon>Pseudomonadota</taxon>
        <taxon>Alphaproteobacteria</taxon>
        <taxon>Hyphomicrobiales</taxon>
        <taxon>Boseaceae</taxon>
        <taxon>Bosea</taxon>
    </lineage>
</organism>
<reference evidence="4 5" key="1">
    <citation type="submission" date="2017-02" db="EMBL/GenBank/DDBJ databases">
        <authorList>
            <person name="Peterson S.W."/>
        </authorList>
    </citation>
    <scope>NUCLEOTIDE SEQUENCE [LARGE SCALE GENOMIC DNA]</scope>
    <source>
        <strain evidence="4 5">DSM 9653</strain>
    </source>
</reference>
<feature type="compositionally biased region" description="Pro residues" evidence="1">
    <location>
        <begin position="68"/>
        <end position="128"/>
    </location>
</feature>
<dbReference type="EMBL" id="FUYX01000001">
    <property type="protein sequence ID" value="SKB37493.1"/>
    <property type="molecule type" value="Genomic_DNA"/>
</dbReference>
<evidence type="ECO:0000313" key="4">
    <source>
        <dbReference type="EMBL" id="SKB37493.1"/>
    </source>
</evidence>
<evidence type="ECO:0000256" key="1">
    <source>
        <dbReference type="SAM" id="MobiDB-lite"/>
    </source>
</evidence>
<dbReference type="InterPro" id="IPR010499">
    <property type="entry name" value="AraC_E-bd"/>
</dbReference>
<keyword evidence="2" id="KW-0732">Signal</keyword>
<dbReference type="Pfam" id="PF06445">
    <property type="entry name" value="GyrI-like"/>
    <property type="match status" value="1"/>
</dbReference>
<dbReference type="SUPFAM" id="SSF55136">
    <property type="entry name" value="Probable bacterial effector-binding domain"/>
    <property type="match status" value="1"/>
</dbReference>
<feature type="domain" description="AraC effector-binding" evidence="3">
    <location>
        <begin position="153"/>
        <end position="305"/>
    </location>
</feature>
<sequence>MLRCKGANRVKLRAVTMRYSRICVLALAGLVSASSGMAVAQGRVAPPTAVESAPLAPPPGAAPAAPAQTPPVPVPEQPGNPQPVQPAPPAPNPVTPQPVQPAPSLPAPLEPQPVQPPPTLPVPQPGQPSAPLQQQTGLPDPNATLAGKGTDSSDVGEVTLAPKPVMVLSGQASWDQGFQKLADSFKSLRAEAQRTGLAVAGRPLTLFVETSDDGFRFEAMLPVAIPPGGQAPALGTDFRMGTSPAGPALRFLHQAPYDDIDSTYETITAYLEAKSIVVKDTFLEEYVSDLTDPGDPNLEINVYVQPK</sequence>
<dbReference type="SMART" id="SM00871">
    <property type="entry name" value="AraC_E_bind"/>
    <property type="match status" value="1"/>
</dbReference>
<dbReference type="Proteomes" id="UP000190130">
    <property type="component" value="Unassembled WGS sequence"/>
</dbReference>
<feature type="chain" id="PRO_5013092174" evidence="2">
    <location>
        <begin position="41"/>
        <end position="307"/>
    </location>
</feature>
<evidence type="ECO:0000256" key="2">
    <source>
        <dbReference type="SAM" id="SignalP"/>
    </source>
</evidence>
<dbReference type="AlphaFoldDB" id="A0A1T5ASB7"/>
<evidence type="ECO:0000313" key="5">
    <source>
        <dbReference type="Proteomes" id="UP000190130"/>
    </source>
</evidence>
<name>A0A1T5ASB7_9HYPH</name>
<accession>A0A1T5ASB7</accession>